<accession>A0A840UWS5</accession>
<protein>
    <submittedName>
        <fullName evidence="1">Uncharacterized protein</fullName>
    </submittedName>
</protein>
<evidence type="ECO:0000313" key="2">
    <source>
        <dbReference type="Proteomes" id="UP000557717"/>
    </source>
</evidence>
<comment type="caution">
    <text evidence="1">The sequence shown here is derived from an EMBL/GenBank/DDBJ whole genome shotgun (WGS) entry which is preliminary data.</text>
</comment>
<keyword evidence="2" id="KW-1185">Reference proteome</keyword>
<dbReference type="AlphaFoldDB" id="A0A840UWS5"/>
<proteinExistence type="predicted"/>
<reference evidence="1 2" key="1">
    <citation type="submission" date="2020-08" db="EMBL/GenBank/DDBJ databases">
        <title>Genomic Encyclopedia of Type Strains, Phase IV (KMG-IV): sequencing the most valuable type-strain genomes for metagenomic binning, comparative biology and taxonomic classification.</title>
        <authorList>
            <person name="Goeker M."/>
        </authorList>
    </citation>
    <scope>NUCLEOTIDE SEQUENCE [LARGE SCALE GENOMIC DNA]</scope>
    <source>
        <strain evidence="1 2">YC6886</strain>
    </source>
</reference>
<name>A0A840UWS5_9BACT</name>
<dbReference type="Proteomes" id="UP000557717">
    <property type="component" value="Unassembled WGS sequence"/>
</dbReference>
<sequence>MPTIIRRILEAPFASGKQFEGNRQVLLGADTSE</sequence>
<gene>
    <name evidence="1" type="ORF">HNR46_000456</name>
</gene>
<evidence type="ECO:0000313" key="1">
    <source>
        <dbReference type="EMBL" id="MBB5350232.1"/>
    </source>
</evidence>
<dbReference type="EMBL" id="JACHFD010000002">
    <property type="protein sequence ID" value="MBB5350232.1"/>
    <property type="molecule type" value="Genomic_DNA"/>
</dbReference>
<organism evidence="1 2">
    <name type="scientific">Haloferula luteola</name>
    <dbReference type="NCBI Taxonomy" id="595692"/>
    <lineage>
        <taxon>Bacteria</taxon>
        <taxon>Pseudomonadati</taxon>
        <taxon>Verrucomicrobiota</taxon>
        <taxon>Verrucomicrobiia</taxon>
        <taxon>Verrucomicrobiales</taxon>
        <taxon>Verrucomicrobiaceae</taxon>
        <taxon>Haloferula</taxon>
    </lineage>
</organism>